<evidence type="ECO:0000313" key="2">
    <source>
        <dbReference type="EMBL" id="KAL3840911.1"/>
    </source>
</evidence>
<dbReference type="AlphaFoldDB" id="A0ABD3TW50"/>
<proteinExistence type="predicted"/>
<accession>A0ABD3TW50</accession>
<dbReference type="Proteomes" id="UP001634393">
    <property type="component" value="Unassembled WGS sequence"/>
</dbReference>
<dbReference type="PANTHER" id="PTHR36312">
    <property type="entry name" value="THIONIN-LIKE PROTEIN 1"/>
    <property type="match status" value="1"/>
</dbReference>
<keyword evidence="3" id="KW-1185">Reference proteome</keyword>
<dbReference type="EMBL" id="JBJXBP010000003">
    <property type="protein sequence ID" value="KAL3840911.1"/>
    <property type="molecule type" value="Genomic_DNA"/>
</dbReference>
<feature type="signal peptide" evidence="1">
    <location>
        <begin position="1"/>
        <end position="24"/>
    </location>
</feature>
<feature type="chain" id="PRO_5044780168" description="Thionin-like protein 2" evidence="1">
    <location>
        <begin position="25"/>
        <end position="128"/>
    </location>
</feature>
<evidence type="ECO:0008006" key="4">
    <source>
        <dbReference type="Google" id="ProtNLM"/>
    </source>
</evidence>
<dbReference type="PANTHER" id="PTHR36312:SF1">
    <property type="entry name" value="OS01G0594500 PROTEIN"/>
    <property type="match status" value="1"/>
</dbReference>
<comment type="caution">
    <text evidence="2">The sequence shown here is derived from an EMBL/GenBank/DDBJ whole genome shotgun (WGS) entry which is preliminary data.</text>
</comment>
<gene>
    <name evidence="2" type="ORF">ACJIZ3_025502</name>
</gene>
<protein>
    <recommendedName>
        <fullName evidence="4">Thionin-like protein 2</fullName>
    </recommendedName>
</protein>
<reference evidence="2 3" key="1">
    <citation type="submission" date="2024-12" db="EMBL/GenBank/DDBJ databases">
        <title>The unique morphological basis and parallel evolutionary history of personate flowers in Penstemon.</title>
        <authorList>
            <person name="Depatie T.H."/>
            <person name="Wessinger C.A."/>
        </authorList>
    </citation>
    <scope>NUCLEOTIDE SEQUENCE [LARGE SCALE GENOMIC DNA]</scope>
    <source>
        <strain evidence="2">WTNN_2</strain>
        <tissue evidence="2">Leaf</tissue>
    </source>
</reference>
<sequence length="128" mass="13827">MEIGKLRRRLVLVVMGVGLLLITAEKCSCAAAASFKDCYTKCFVYCMIEPTETLCSCTTHCFKDCIFQGILFQQDADHSSDNLGFCKLGCAFSMCSGISTKHKPNGDKVDGCVGSCSTKCTKSYSSSP</sequence>
<name>A0ABD3TW50_9LAMI</name>
<dbReference type="InterPro" id="IPR038975">
    <property type="entry name" value="THNL"/>
</dbReference>
<keyword evidence="1" id="KW-0732">Signal</keyword>
<organism evidence="2 3">
    <name type="scientific">Penstemon smallii</name>
    <dbReference type="NCBI Taxonomy" id="265156"/>
    <lineage>
        <taxon>Eukaryota</taxon>
        <taxon>Viridiplantae</taxon>
        <taxon>Streptophyta</taxon>
        <taxon>Embryophyta</taxon>
        <taxon>Tracheophyta</taxon>
        <taxon>Spermatophyta</taxon>
        <taxon>Magnoliopsida</taxon>
        <taxon>eudicotyledons</taxon>
        <taxon>Gunneridae</taxon>
        <taxon>Pentapetalae</taxon>
        <taxon>asterids</taxon>
        <taxon>lamiids</taxon>
        <taxon>Lamiales</taxon>
        <taxon>Plantaginaceae</taxon>
        <taxon>Cheloneae</taxon>
        <taxon>Penstemon</taxon>
    </lineage>
</organism>
<evidence type="ECO:0000313" key="3">
    <source>
        <dbReference type="Proteomes" id="UP001634393"/>
    </source>
</evidence>
<evidence type="ECO:0000256" key="1">
    <source>
        <dbReference type="SAM" id="SignalP"/>
    </source>
</evidence>